<reference evidence="1" key="1">
    <citation type="submission" date="2019-12" db="EMBL/GenBank/DDBJ databases">
        <title>Genome sequencing and annotation of Brassica cretica.</title>
        <authorList>
            <person name="Studholme D.J."/>
            <person name="Sarris P."/>
        </authorList>
    </citation>
    <scope>NUCLEOTIDE SEQUENCE</scope>
    <source>
        <strain evidence="1">PFS-109/04</strain>
        <tissue evidence="1">Leaf</tissue>
    </source>
</reference>
<dbReference type="EMBL" id="QGKX02000996">
    <property type="protein sequence ID" value="KAF3560041.1"/>
    <property type="molecule type" value="Genomic_DNA"/>
</dbReference>
<gene>
    <name evidence="1" type="ORF">F2Q69_00014293</name>
</gene>
<dbReference type="AlphaFoldDB" id="A0A8S9R8U5"/>
<sequence length="97" mass="10875">MPQRPPKPVSFPVTPQINLLANTLTKRCKTGDPKAFVCFAMKLSHQAINLSTNGPKSSSWSVRMMTAPQRVSKMTLWQPLIKLLRKPTTHLSYLSTP</sequence>
<protein>
    <submittedName>
        <fullName evidence="1">Uncharacterized protein</fullName>
    </submittedName>
</protein>
<comment type="caution">
    <text evidence="1">The sequence shown here is derived from an EMBL/GenBank/DDBJ whole genome shotgun (WGS) entry which is preliminary data.</text>
</comment>
<dbReference type="Proteomes" id="UP000712600">
    <property type="component" value="Unassembled WGS sequence"/>
</dbReference>
<proteinExistence type="predicted"/>
<organism evidence="1 2">
    <name type="scientific">Brassica cretica</name>
    <name type="common">Mustard</name>
    <dbReference type="NCBI Taxonomy" id="69181"/>
    <lineage>
        <taxon>Eukaryota</taxon>
        <taxon>Viridiplantae</taxon>
        <taxon>Streptophyta</taxon>
        <taxon>Embryophyta</taxon>
        <taxon>Tracheophyta</taxon>
        <taxon>Spermatophyta</taxon>
        <taxon>Magnoliopsida</taxon>
        <taxon>eudicotyledons</taxon>
        <taxon>Gunneridae</taxon>
        <taxon>Pentapetalae</taxon>
        <taxon>rosids</taxon>
        <taxon>malvids</taxon>
        <taxon>Brassicales</taxon>
        <taxon>Brassicaceae</taxon>
        <taxon>Brassiceae</taxon>
        <taxon>Brassica</taxon>
    </lineage>
</organism>
<accession>A0A8S9R8U5</accession>
<evidence type="ECO:0000313" key="2">
    <source>
        <dbReference type="Proteomes" id="UP000712600"/>
    </source>
</evidence>
<evidence type="ECO:0000313" key="1">
    <source>
        <dbReference type="EMBL" id="KAF3560041.1"/>
    </source>
</evidence>
<name>A0A8S9R8U5_BRACR</name>